<dbReference type="RefSeq" id="WP_161340034.1">
    <property type="nucleotide sequence ID" value="NZ_JBHSDG010000003.1"/>
</dbReference>
<dbReference type="EMBL" id="WTVA01000015">
    <property type="protein sequence ID" value="MZR23578.1"/>
    <property type="molecule type" value="Genomic_DNA"/>
</dbReference>
<evidence type="ECO:0000313" key="2">
    <source>
        <dbReference type="EMBL" id="MZR23578.1"/>
    </source>
</evidence>
<evidence type="ECO:0000313" key="3">
    <source>
        <dbReference type="Proteomes" id="UP000445696"/>
    </source>
</evidence>
<dbReference type="PANTHER" id="PTHR10094">
    <property type="entry name" value="STEROL CARRIER PROTEIN 2 SCP-2 FAMILY PROTEIN"/>
    <property type="match status" value="1"/>
</dbReference>
<name>A0A845MHX7_9PROT</name>
<keyword evidence="3" id="KW-1185">Reference proteome</keyword>
<dbReference type="InterPro" id="IPR036527">
    <property type="entry name" value="SCP2_sterol-bd_dom_sf"/>
</dbReference>
<reference evidence="2 3" key="1">
    <citation type="journal article" date="2014" name="Int. J. Syst. Evol. Microbiol.">
        <title>Sneathiella chungangensis sp. nov., isolated from a marine sand, and emended description of the genus Sneathiella.</title>
        <authorList>
            <person name="Siamphan C."/>
            <person name="Kim H."/>
            <person name="Lee J.S."/>
            <person name="Kim W."/>
        </authorList>
    </citation>
    <scope>NUCLEOTIDE SEQUENCE [LARGE SCALE GENOMIC DNA]</scope>
    <source>
        <strain evidence="2 3">KCTC 32476</strain>
    </source>
</reference>
<dbReference type="SUPFAM" id="SSF55718">
    <property type="entry name" value="SCP-like"/>
    <property type="match status" value="1"/>
</dbReference>
<gene>
    <name evidence="2" type="ORF">GQF03_14660</name>
</gene>
<evidence type="ECO:0000259" key="1">
    <source>
        <dbReference type="Pfam" id="PF02036"/>
    </source>
</evidence>
<dbReference type="OrthoDB" id="9809312at2"/>
<accession>A0A845MHX7</accession>
<proteinExistence type="predicted"/>
<dbReference type="PANTHER" id="PTHR10094:SF25">
    <property type="entry name" value="SCP2 STEROL-BINDING DOMAIN-CONTAINING PROTEIN 1"/>
    <property type="match status" value="1"/>
</dbReference>
<protein>
    <submittedName>
        <fullName evidence="2">Sterol-binding protein</fullName>
    </submittedName>
</protein>
<comment type="caution">
    <text evidence="2">The sequence shown here is derived from an EMBL/GenBank/DDBJ whole genome shotgun (WGS) entry which is preliminary data.</text>
</comment>
<dbReference type="AlphaFoldDB" id="A0A845MHX7"/>
<organism evidence="2 3">
    <name type="scientific">Sneathiella chungangensis</name>
    <dbReference type="NCBI Taxonomy" id="1418234"/>
    <lineage>
        <taxon>Bacteria</taxon>
        <taxon>Pseudomonadati</taxon>
        <taxon>Pseudomonadota</taxon>
        <taxon>Alphaproteobacteria</taxon>
        <taxon>Sneathiellales</taxon>
        <taxon>Sneathiellaceae</taxon>
        <taxon>Sneathiella</taxon>
    </lineage>
</organism>
<feature type="domain" description="SCP2" evidence="1">
    <location>
        <begin position="20"/>
        <end position="99"/>
    </location>
</feature>
<dbReference type="GO" id="GO:0005829">
    <property type="term" value="C:cytosol"/>
    <property type="evidence" value="ECO:0007669"/>
    <property type="project" value="TreeGrafter"/>
</dbReference>
<sequence>MATLEEITEGMRARVGEDSGLNATLKFDFGDDGVVYLDAATVPNVVSNEDKEADCTITITKENFEALANGDLDPTTAFMMGKLKIGGNMGIAMKLQSVFA</sequence>
<dbReference type="Pfam" id="PF02036">
    <property type="entry name" value="SCP2"/>
    <property type="match status" value="1"/>
</dbReference>
<dbReference type="Proteomes" id="UP000445696">
    <property type="component" value="Unassembled WGS sequence"/>
</dbReference>
<dbReference type="Gene3D" id="3.30.1050.10">
    <property type="entry name" value="SCP2 sterol-binding domain"/>
    <property type="match status" value="1"/>
</dbReference>
<dbReference type="InterPro" id="IPR003033">
    <property type="entry name" value="SCP2_sterol-bd_dom"/>
</dbReference>